<evidence type="ECO:0000256" key="4">
    <source>
        <dbReference type="ARBA" id="ARBA00023136"/>
    </source>
</evidence>
<evidence type="ECO:0000256" key="3">
    <source>
        <dbReference type="ARBA" id="ARBA00022989"/>
    </source>
</evidence>
<proteinExistence type="predicted"/>
<evidence type="ECO:0000256" key="1">
    <source>
        <dbReference type="ARBA" id="ARBA00004141"/>
    </source>
</evidence>
<dbReference type="Proteomes" id="UP001147746">
    <property type="component" value="Unassembled WGS sequence"/>
</dbReference>
<protein>
    <submittedName>
        <fullName evidence="7">MFS toxin efflux pump</fullName>
    </submittedName>
</protein>
<comment type="subcellular location">
    <subcellularLocation>
        <location evidence="1">Membrane</location>
        <topology evidence="1">Multi-pass membrane protein</topology>
    </subcellularLocation>
</comment>
<feature type="transmembrane region" description="Helical" evidence="5">
    <location>
        <begin position="42"/>
        <end position="61"/>
    </location>
</feature>
<feature type="transmembrane region" description="Helical" evidence="5">
    <location>
        <begin position="142"/>
        <end position="161"/>
    </location>
</feature>
<keyword evidence="4 5" id="KW-0472">Membrane</keyword>
<feature type="transmembrane region" description="Helical" evidence="5">
    <location>
        <begin position="279"/>
        <end position="299"/>
    </location>
</feature>
<feature type="transmembrane region" description="Helical" evidence="5">
    <location>
        <begin position="17"/>
        <end position="36"/>
    </location>
</feature>
<keyword evidence="3 5" id="KW-1133">Transmembrane helix</keyword>
<dbReference type="GO" id="GO:0005886">
    <property type="term" value="C:plasma membrane"/>
    <property type="evidence" value="ECO:0007669"/>
    <property type="project" value="TreeGrafter"/>
</dbReference>
<dbReference type="InterPro" id="IPR036259">
    <property type="entry name" value="MFS_trans_sf"/>
</dbReference>
<dbReference type="Pfam" id="PF07690">
    <property type="entry name" value="MFS_1"/>
    <property type="match status" value="1"/>
</dbReference>
<sequence length="444" mass="47570">MSQLSQGKLLDNFPVKWVFLANMVIFEAGILVSALAPTSVAFIFGRAITGLGFSGISQGIVATSIPLQKRATYLGIISASEYTAMAIAPIIGGALTSSLSWRWCFYINLPTSAAPAAMLLLLKTPGIPLRGEKSHIQRLRQLDLLGCLFYAPAVLCLLLALQMGGEIYSWSDARIIALFILAPILFLIFCYTQHVKQDAAMMPPRIIKKRTIMASALFSLSLSACRAIVQYYIAIWFQTVRGVSPLQSGINTLPMVVAILVSAVVAGRFISITGSYTPIMIPAGFLIVTGISIMTTFTHTTPKRLWVTSLVLLGIGSGSSVASPFIAAQTVLNINDISAGMALMTLSQDLGEAVFISVAQAIFLNRLASALRTTVPGLSPQEVLHLGATNLKDKIPSQDVEGVALSYNVGVRSTFYLAVALAATIVVAALPLQNISFKDKKRQK</sequence>
<dbReference type="PANTHER" id="PTHR23501">
    <property type="entry name" value="MAJOR FACILITATOR SUPERFAMILY"/>
    <property type="match status" value="1"/>
</dbReference>
<keyword evidence="8" id="KW-1185">Reference proteome</keyword>
<dbReference type="EMBL" id="JAPZBO010000002">
    <property type="protein sequence ID" value="KAJ5324399.1"/>
    <property type="molecule type" value="Genomic_DNA"/>
</dbReference>
<comment type="caution">
    <text evidence="7">The sequence shown here is derived from an EMBL/GenBank/DDBJ whole genome shotgun (WGS) entry which is preliminary data.</text>
</comment>
<feature type="transmembrane region" description="Helical" evidence="5">
    <location>
        <begin position="212"/>
        <end position="233"/>
    </location>
</feature>
<reference evidence="7" key="2">
    <citation type="journal article" date="2023" name="IMA Fungus">
        <title>Comparative genomic study of the Penicillium genus elucidates a diverse pangenome and 15 lateral gene transfer events.</title>
        <authorList>
            <person name="Petersen C."/>
            <person name="Sorensen T."/>
            <person name="Nielsen M.R."/>
            <person name="Sondergaard T.E."/>
            <person name="Sorensen J.L."/>
            <person name="Fitzpatrick D.A."/>
            <person name="Frisvad J.C."/>
            <person name="Nielsen K.L."/>
        </authorList>
    </citation>
    <scope>NUCLEOTIDE SEQUENCE</scope>
    <source>
        <strain evidence="7">IBT 21472</strain>
    </source>
</reference>
<dbReference type="InterPro" id="IPR020846">
    <property type="entry name" value="MFS_dom"/>
</dbReference>
<evidence type="ECO:0000256" key="5">
    <source>
        <dbReference type="SAM" id="Phobius"/>
    </source>
</evidence>
<feature type="transmembrane region" description="Helical" evidence="5">
    <location>
        <begin position="253"/>
        <end position="272"/>
    </location>
</feature>
<dbReference type="PROSITE" id="PS50850">
    <property type="entry name" value="MFS"/>
    <property type="match status" value="1"/>
</dbReference>
<feature type="transmembrane region" description="Helical" evidence="5">
    <location>
        <begin position="100"/>
        <end position="122"/>
    </location>
</feature>
<dbReference type="InterPro" id="IPR011701">
    <property type="entry name" value="MFS"/>
</dbReference>
<dbReference type="Gene3D" id="1.20.1250.20">
    <property type="entry name" value="MFS general substrate transporter like domains"/>
    <property type="match status" value="1"/>
</dbReference>
<name>A0A9W9Q504_9EURO</name>
<evidence type="ECO:0000313" key="7">
    <source>
        <dbReference type="EMBL" id="KAJ5324399.1"/>
    </source>
</evidence>
<organism evidence="7 8">
    <name type="scientific">Penicillium atrosanguineum</name>
    <dbReference type="NCBI Taxonomy" id="1132637"/>
    <lineage>
        <taxon>Eukaryota</taxon>
        <taxon>Fungi</taxon>
        <taxon>Dikarya</taxon>
        <taxon>Ascomycota</taxon>
        <taxon>Pezizomycotina</taxon>
        <taxon>Eurotiomycetes</taxon>
        <taxon>Eurotiomycetidae</taxon>
        <taxon>Eurotiales</taxon>
        <taxon>Aspergillaceae</taxon>
        <taxon>Penicillium</taxon>
    </lineage>
</organism>
<feature type="transmembrane region" description="Helical" evidence="5">
    <location>
        <begin position="415"/>
        <end position="435"/>
    </location>
</feature>
<dbReference type="SUPFAM" id="SSF103473">
    <property type="entry name" value="MFS general substrate transporter"/>
    <property type="match status" value="1"/>
</dbReference>
<reference evidence="7" key="1">
    <citation type="submission" date="2022-12" db="EMBL/GenBank/DDBJ databases">
        <authorList>
            <person name="Petersen C."/>
        </authorList>
    </citation>
    <scope>NUCLEOTIDE SEQUENCE</scope>
    <source>
        <strain evidence="7">IBT 21472</strain>
    </source>
</reference>
<dbReference type="GO" id="GO:0022857">
    <property type="term" value="F:transmembrane transporter activity"/>
    <property type="evidence" value="ECO:0007669"/>
    <property type="project" value="InterPro"/>
</dbReference>
<evidence type="ECO:0000256" key="2">
    <source>
        <dbReference type="ARBA" id="ARBA00022692"/>
    </source>
</evidence>
<gene>
    <name evidence="7" type="ORF">N7476_002999</name>
</gene>
<dbReference type="PANTHER" id="PTHR23501:SF198">
    <property type="entry name" value="AZOLE RESISTANCE PROTEIN 1-RELATED"/>
    <property type="match status" value="1"/>
</dbReference>
<evidence type="ECO:0000313" key="8">
    <source>
        <dbReference type="Proteomes" id="UP001147746"/>
    </source>
</evidence>
<feature type="domain" description="Major facilitator superfamily (MFS) profile" evidence="6">
    <location>
        <begin position="1"/>
        <end position="437"/>
    </location>
</feature>
<keyword evidence="2 5" id="KW-0812">Transmembrane</keyword>
<accession>A0A9W9Q504</accession>
<dbReference type="AlphaFoldDB" id="A0A9W9Q504"/>
<feature type="transmembrane region" description="Helical" evidence="5">
    <location>
        <begin position="73"/>
        <end position="94"/>
    </location>
</feature>
<feature type="transmembrane region" description="Helical" evidence="5">
    <location>
        <begin position="173"/>
        <end position="191"/>
    </location>
</feature>
<dbReference type="Gene3D" id="1.20.1720.10">
    <property type="entry name" value="Multidrug resistance protein D"/>
    <property type="match status" value="1"/>
</dbReference>
<evidence type="ECO:0000259" key="6">
    <source>
        <dbReference type="PROSITE" id="PS50850"/>
    </source>
</evidence>
<feature type="transmembrane region" description="Helical" evidence="5">
    <location>
        <begin position="305"/>
        <end position="327"/>
    </location>
</feature>